<feature type="region of interest" description="Disordered" evidence="1">
    <location>
        <begin position="64"/>
        <end position="89"/>
    </location>
</feature>
<accession>A0A6H5GHW7</accession>
<reference evidence="2 3" key="1">
    <citation type="submission" date="2020-02" db="EMBL/GenBank/DDBJ databases">
        <authorList>
            <person name="Ferguson B K."/>
        </authorList>
    </citation>
    <scope>NUCLEOTIDE SEQUENCE [LARGE SCALE GENOMIC DNA]</scope>
</reference>
<name>A0A6H5GHW7_9HEMI</name>
<feature type="compositionally biased region" description="Polar residues" evidence="1">
    <location>
        <begin position="1"/>
        <end position="19"/>
    </location>
</feature>
<dbReference type="Proteomes" id="UP000479000">
    <property type="component" value="Unassembled WGS sequence"/>
</dbReference>
<evidence type="ECO:0000256" key="1">
    <source>
        <dbReference type="SAM" id="MobiDB-lite"/>
    </source>
</evidence>
<protein>
    <submittedName>
        <fullName evidence="2">Uncharacterized protein</fullName>
    </submittedName>
</protein>
<feature type="non-terminal residue" evidence="2">
    <location>
        <position position="89"/>
    </location>
</feature>
<dbReference type="EMBL" id="CADCXU010013488">
    <property type="protein sequence ID" value="CAB0003418.1"/>
    <property type="molecule type" value="Genomic_DNA"/>
</dbReference>
<dbReference type="OrthoDB" id="6273691at2759"/>
<feature type="region of interest" description="Disordered" evidence="1">
    <location>
        <begin position="1"/>
        <end position="25"/>
    </location>
</feature>
<gene>
    <name evidence="2" type="ORF">NTEN_LOCUS8951</name>
</gene>
<keyword evidence="3" id="KW-1185">Reference proteome</keyword>
<proteinExistence type="predicted"/>
<sequence>MDSGISSAGNGLNATQGPSLDQHRELDKLLSEMLMTVRDIEDVPYHARTDSRPFSYGLASPRLVRKLGNGTGPAGGSGSDRPSPVFHEG</sequence>
<organism evidence="2 3">
    <name type="scientific">Nesidiocoris tenuis</name>
    <dbReference type="NCBI Taxonomy" id="355587"/>
    <lineage>
        <taxon>Eukaryota</taxon>
        <taxon>Metazoa</taxon>
        <taxon>Ecdysozoa</taxon>
        <taxon>Arthropoda</taxon>
        <taxon>Hexapoda</taxon>
        <taxon>Insecta</taxon>
        <taxon>Pterygota</taxon>
        <taxon>Neoptera</taxon>
        <taxon>Paraneoptera</taxon>
        <taxon>Hemiptera</taxon>
        <taxon>Heteroptera</taxon>
        <taxon>Panheteroptera</taxon>
        <taxon>Cimicomorpha</taxon>
        <taxon>Miridae</taxon>
        <taxon>Dicyphina</taxon>
        <taxon>Nesidiocoris</taxon>
    </lineage>
</organism>
<evidence type="ECO:0000313" key="2">
    <source>
        <dbReference type="EMBL" id="CAB0003418.1"/>
    </source>
</evidence>
<dbReference type="AlphaFoldDB" id="A0A6H5GHW7"/>
<feature type="compositionally biased region" description="Gly residues" evidence="1">
    <location>
        <begin position="69"/>
        <end position="78"/>
    </location>
</feature>
<evidence type="ECO:0000313" key="3">
    <source>
        <dbReference type="Proteomes" id="UP000479000"/>
    </source>
</evidence>